<accession>A0A2T0BDU5</accession>
<evidence type="ECO:0000313" key="2">
    <source>
        <dbReference type="EMBL" id="PRR82059.1"/>
    </source>
</evidence>
<dbReference type="InterPro" id="IPR001109">
    <property type="entry name" value="Hydrogenase_HupF/HypC"/>
</dbReference>
<comment type="caution">
    <text evidence="2">The sequence shown here is derived from an EMBL/GenBank/DDBJ whole genome shotgun (WGS) entry which is preliminary data.</text>
</comment>
<dbReference type="PROSITE" id="PS01097">
    <property type="entry name" value="HUPF_HYPC"/>
    <property type="match status" value="1"/>
</dbReference>
<gene>
    <name evidence="2" type="ORF">CLVI_19940</name>
</gene>
<name>A0A2T0BDU5_9CLOT</name>
<dbReference type="OrthoDB" id="9806017at2"/>
<reference evidence="2 3" key="1">
    <citation type="submission" date="2018-03" db="EMBL/GenBank/DDBJ databases">
        <title>Genome sequence of Clostridium vincentii DSM 10228.</title>
        <authorList>
            <person name="Poehlein A."/>
            <person name="Daniel R."/>
        </authorList>
    </citation>
    <scope>NUCLEOTIDE SEQUENCE [LARGE SCALE GENOMIC DNA]</scope>
    <source>
        <strain evidence="2 3">DSM 10228</strain>
    </source>
</reference>
<protein>
    <submittedName>
        <fullName evidence="2">Hydrogenase 2 accessory protein HypG</fullName>
    </submittedName>
</protein>
<dbReference type="AlphaFoldDB" id="A0A2T0BDU5"/>
<dbReference type="GO" id="GO:1902670">
    <property type="term" value="F:carbon dioxide binding"/>
    <property type="evidence" value="ECO:0007669"/>
    <property type="project" value="TreeGrafter"/>
</dbReference>
<dbReference type="SUPFAM" id="SSF159127">
    <property type="entry name" value="HupF/HypC-like"/>
    <property type="match status" value="1"/>
</dbReference>
<dbReference type="GO" id="GO:0051604">
    <property type="term" value="P:protein maturation"/>
    <property type="evidence" value="ECO:0007669"/>
    <property type="project" value="TreeGrafter"/>
</dbReference>
<dbReference type="PRINTS" id="PR00445">
    <property type="entry name" value="HUPFHYPC"/>
</dbReference>
<dbReference type="GO" id="GO:0005506">
    <property type="term" value="F:iron ion binding"/>
    <property type="evidence" value="ECO:0007669"/>
    <property type="project" value="TreeGrafter"/>
</dbReference>
<dbReference type="Pfam" id="PF01455">
    <property type="entry name" value="HupF_HypC"/>
    <property type="match status" value="1"/>
</dbReference>
<proteinExistence type="inferred from homology"/>
<dbReference type="PANTHER" id="PTHR35177:SF2">
    <property type="entry name" value="HYDROGENASE MATURATION FACTOR HYBG"/>
    <property type="match status" value="1"/>
</dbReference>
<comment type="similarity">
    <text evidence="1">Belongs to the HupF/HypC family.</text>
</comment>
<dbReference type="EMBL" id="PVXQ01000020">
    <property type="protein sequence ID" value="PRR82059.1"/>
    <property type="molecule type" value="Genomic_DNA"/>
</dbReference>
<dbReference type="Proteomes" id="UP000239471">
    <property type="component" value="Unassembled WGS sequence"/>
</dbReference>
<keyword evidence="3" id="KW-1185">Reference proteome</keyword>
<sequence length="77" mass="8829">MCIAIPLKVIELYDEEALVHYKGVKMKVNILLLEDVTLGDYVLVHAGCAIEKLDREEGEKTQILFDELFYSRDEGEI</sequence>
<organism evidence="2 3">
    <name type="scientific">Clostridium vincentii</name>
    <dbReference type="NCBI Taxonomy" id="52704"/>
    <lineage>
        <taxon>Bacteria</taxon>
        <taxon>Bacillati</taxon>
        <taxon>Bacillota</taxon>
        <taxon>Clostridia</taxon>
        <taxon>Eubacteriales</taxon>
        <taxon>Clostridiaceae</taxon>
        <taxon>Clostridium</taxon>
    </lineage>
</organism>
<dbReference type="InterPro" id="IPR019812">
    <property type="entry name" value="Hydgase_assmbl_chp_CS"/>
</dbReference>
<dbReference type="RefSeq" id="WP_106059967.1">
    <property type="nucleotide sequence ID" value="NZ_PVXQ01000020.1"/>
</dbReference>
<evidence type="ECO:0000313" key="3">
    <source>
        <dbReference type="Proteomes" id="UP000239471"/>
    </source>
</evidence>
<evidence type="ECO:0000256" key="1">
    <source>
        <dbReference type="ARBA" id="ARBA00006018"/>
    </source>
</evidence>
<dbReference type="Gene3D" id="2.30.30.140">
    <property type="match status" value="1"/>
</dbReference>
<dbReference type="PANTHER" id="PTHR35177">
    <property type="entry name" value="HYDROGENASE MATURATION FACTOR HYBG"/>
    <property type="match status" value="1"/>
</dbReference>
<dbReference type="NCBIfam" id="TIGR00074">
    <property type="entry name" value="hypC_hupF"/>
    <property type="match status" value="1"/>
</dbReference>